<protein>
    <submittedName>
        <fullName evidence="4">S-locus glycoprotein</fullName>
    </submittedName>
</protein>
<dbReference type="InterPro" id="IPR000858">
    <property type="entry name" value="S_locus_glycoprot_dom"/>
</dbReference>
<evidence type="ECO:0000256" key="1">
    <source>
        <dbReference type="ARBA" id="ARBA00022729"/>
    </source>
</evidence>
<keyword evidence="5" id="KW-1185">Reference proteome</keyword>
<accession>A0A1R3I4A2</accession>
<dbReference type="Proteomes" id="UP000187203">
    <property type="component" value="Unassembled WGS sequence"/>
</dbReference>
<evidence type="ECO:0000259" key="3">
    <source>
        <dbReference type="PROSITE" id="PS50948"/>
    </source>
</evidence>
<dbReference type="EMBL" id="AWUE01018936">
    <property type="protein sequence ID" value="OMO77432.1"/>
    <property type="molecule type" value="Genomic_DNA"/>
</dbReference>
<feature type="domain" description="Apple" evidence="3">
    <location>
        <begin position="111"/>
        <end position="182"/>
    </location>
</feature>
<proteinExistence type="predicted"/>
<name>A0A1R3I4A2_9ROSI</name>
<dbReference type="Pfam" id="PF00954">
    <property type="entry name" value="S_locus_glycop"/>
    <property type="match status" value="1"/>
</dbReference>
<dbReference type="InterPro" id="IPR003609">
    <property type="entry name" value="Pan_app"/>
</dbReference>
<organism evidence="4 5">
    <name type="scientific">Corchorus olitorius</name>
    <dbReference type="NCBI Taxonomy" id="93759"/>
    <lineage>
        <taxon>Eukaryota</taxon>
        <taxon>Viridiplantae</taxon>
        <taxon>Streptophyta</taxon>
        <taxon>Embryophyta</taxon>
        <taxon>Tracheophyta</taxon>
        <taxon>Spermatophyta</taxon>
        <taxon>Magnoliopsida</taxon>
        <taxon>eudicotyledons</taxon>
        <taxon>Gunneridae</taxon>
        <taxon>Pentapetalae</taxon>
        <taxon>rosids</taxon>
        <taxon>malvids</taxon>
        <taxon>Malvales</taxon>
        <taxon>Malvaceae</taxon>
        <taxon>Grewioideae</taxon>
        <taxon>Apeibeae</taxon>
        <taxon>Corchorus</taxon>
    </lineage>
</organism>
<evidence type="ECO:0000313" key="4">
    <source>
        <dbReference type="EMBL" id="OMO77432.1"/>
    </source>
</evidence>
<dbReference type="PROSITE" id="PS50948">
    <property type="entry name" value="PAN"/>
    <property type="match status" value="1"/>
</dbReference>
<evidence type="ECO:0000256" key="2">
    <source>
        <dbReference type="ARBA" id="ARBA00023157"/>
    </source>
</evidence>
<reference evidence="5" key="1">
    <citation type="submission" date="2013-09" db="EMBL/GenBank/DDBJ databases">
        <title>Corchorus olitorius genome sequencing.</title>
        <authorList>
            <person name="Alam M."/>
            <person name="Haque M.S."/>
            <person name="Islam M.S."/>
            <person name="Emdad E.M."/>
            <person name="Islam M.M."/>
            <person name="Ahmed B."/>
            <person name="Halim A."/>
            <person name="Hossen Q.M.M."/>
            <person name="Hossain M.Z."/>
            <person name="Ahmed R."/>
            <person name="Khan M.M."/>
            <person name="Islam R."/>
            <person name="Rashid M.M."/>
            <person name="Khan S.A."/>
            <person name="Rahman M.S."/>
            <person name="Alam M."/>
            <person name="Yahiya A.S."/>
            <person name="Khan M.S."/>
            <person name="Azam M.S."/>
            <person name="Haque T."/>
            <person name="Lashkar M.Z.H."/>
            <person name="Akhand A.I."/>
            <person name="Morshed G."/>
            <person name="Roy S."/>
            <person name="Uddin K.S."/>
            <person name="Rabeya T."/>
            <person name="Hossain A.S."/>
            <person name="Chowdhury A."/>
            <person name="Snigdha A.R."/>
            <person name="Mortoza M.S."/>
            <person name="Matin S.A."/>
            <person name="Hoque S.M.E."/>
            <person name="Islam M.K."/>
            <person name="Roy D.K."/>
            <person name="Haider R."/>
            <person name="Moosa M.M."/>
            <person name="Elias S.M."/>
            <person name="Hasan A.M."/>
            <person name="Jahan S."/>
            <person name="Shafiuddin M."/>
            <person name="Mahmood N."/>
            <person name="Shommy N.S."/>
        </authorList>
    </citation>
    <scope>NUCLEOTIDE SEQUENCE [LARGE SCALE GENOMIC DNA]</scope>
    <source>
        <strain evidence="5">cv. O-4</strain>
    </source>
</reference>
<dbReference type="Pfam" id="PF08276">
    <property type="entry name" value="PAN_2"/>
    <property type="match status" value="1"/>
</dbReference>
<keyword evidence="1" id="KW-0732">Signal</keyword>
<sequence>MDSSYSSVFALDVDGELGTDYFYAKPYNQSVYGKMVLSSAGYVTTVDEYLKITWEPANPCDIYGTCGPFGVCKLSESPICSCLEGFVPNSDDEWSKGNWTKGCVREMELVCEANENSTSKNRGKADGFQKMERMKLPDFYEFIDTDHTTTCQQWCLNNCSCVGYADVYGIGCLVWSGNLLDM</sequence>
<dbReference type="PANTHER" id="PTHR32444:SF66">
    <property type="entry name" value="NON-SPECIFIC SERINE_THREONINE PROTEIN KINASE"/>
    <property type="match status" value="1"/>
</dbReference>
<dbReference type="PANTHER" id="PTHR32444">
    <property type="entry name" value="BULB-TYPE LECTIN DOMAIN-CONTAINING PROTEIN"/>
    <property type="match status" value="1"/>
</dbReference>
<evidence type="ECO:0000313" key="5">
    <source>
        <dbReference type="Proteomes" id="UP000187203"/>
    </source>
</evidence>
<dbReference type="GO" id="GO:0048544">
    <property type="term" value="P:recognition of pollen"/>
    <property type="evidence" value="ECO:0007669"/>
    <property type="project" value="InterPro"/>
</dbReference>
<dbReference type="AlphaFoldDB" id="A0A1R3I4A2"/>
<dbReference type="STRING" id="93759.A0A1R3I4A2"/>
<dbReference type="CDD" id="cd01098">
    <property type="entry name" value="PAN_AP_plant"/>
    <property type="match status" value="1"/>
</dbReference>
<comment type="caution">
    <text evidence="4">The sequence shown here is derived from an EMBL/GenBank/DDBJ whole genome shotgun (WGS) entry which is preliminary data.</text>
</comment>
<keyword evidence="2" id="KW-1015">Disulfide bond</keyword>
<dbReference type="OrthoDB" id="1934880at2759"/>
<gene>
    <name evidence="4" type="ORF">COLO4_25189</name>
</gene>